<protein>
    <submittedName>
        <fullName evidence="1">Uncharacterized protein</fullName>
    </submittedName>
</protein>
<keyword evidence="2" id="KW-1185">Reference proteome</keyword>
<dbReference type="Proteomes" id="UP001163603">
    <property type="component" value="Chromosome 15"/>
</dbReference>
<evidence type="ECO:0000313" key="1">
    <source>
        <dbReference type="EMBL" id="KAJ0008477.1"/>
    </source>
</evidence>
<dbReference type="EMBL" id="CM047750">
    <property type="protein sequence ID" value="KAJ0008477.1"/>
    <property type="molecule type" value="Genomic_DNA"/>
</dbReference>
<evidence type="ECO:0000313" key="2">
    <source>
        <dbReference type="Proteomes" id="UP001163603"/>
    </source>
</evidence>
<sequence>MGLFQYSRALYFFLLLVFKTCIAGSQHVGKIHPGFEASHSDCVDKNGLFLRSNNSVFACGFYTALDAQFFLLVVIHISSAKVVWTANRDKLIRDSDKFVFENNGNAYLQMGNSVAWSSYTTVQKVSSMELQDSGSLVFLGEDGSYQTPQTYWSLANDSRKTNSSVGGKVHSAYLESNAWNFYDQNKKLLCQFVFTKNTNPNATWAAILGSDGTIMFSDLHKGNQVASEAIKIPQNSCSNPEHCSPYYVCSLEGWCKCPWFLQSFNCKPRIASTCDGSKDSAELFSAGEDFYYFAIGFVKPLSFNLEACKQACLRNCSCSALFFGRNKKCYLFDQIGKEDSINCVHGYCKHNCDFCSTLSGTMVPEKEEINEDVMHLRPPMTKVVQMLKGLSAVPQPPTFSVEFPGML</sequence>
<accession>A0ACC0X1U3</accession>
<proteinExistence type="predicted"/>
<reference evidence="2" key="1">
    <citation type="journal article" date="2023" name="G3 (Bethesda)">
        <title>Genome assembly and association tests identify interacting loci associated with vigor, precocity, and sex in interspecific pistachio rootstocks.</title>
        <authorList>
            <person name="Palmer W."/>
            <person name="Jacygrad E."/>
            <person name="Sagayaradj S."/>
            <person name="Cavanaugh K."/>
            <person name="Han R."/>
            <person name="Bertier L."/>
            <person name="Beede B."/>
            <person name="Kafkas S."/>
            <person name="Golino D."/>
            <person name="Preece J."/>
            <person name="Michelmore R."/>
        </authorList>
    </citation>
    <scope>NUCLEOTIDE SEQUENCE [LARGE SCALE GENOMIC DNA]</scope>
</reference>
<gene>
    <name evidence="1" type="ORF">Pint_30120</name>
</gene>
<name>A0ACC0X1U3_9ROSI</name>
<comment type="caution">
    <text evidence="1">The sequence shown here is derived from an EMBL/GenBank/DDBJ whole genome shotgun (WGS) entry which is preliminary data.</text>
</comment>
<organism evidence="1 2">
    <name type="scientific">Pistacia integerrima</name>
    <dbReference type="NCBI Taxonomy" id="434235"/>
    <lineage>
        <taxon>Eukaryota</taxon>
        <taxon>Viridiplantae</taxon>
        <taxon>Streptophyta</taxon>
        <taxon>Embryophyta</taxon>
        <taxon>Tracheophyta</taxon>
        <taxon>Spermatophyta</taxon>
        <taxon>Magnoliopsida</taxon>
        <taxon>eudicotyledons</taxon>
        <taxon>Gunneridae</taxon>
        <taxon>Pentapetalae</taxon>
        <taxon>rosids</taxon>
        <taxon>malvids</taxon>
        <taxon>Sapindales</taxon>
        <taxon>Anacardiaceae</taxon>
        <taxon>Pistacia</taxon>
    </lineage>
</organism>